<dbReference type="AlphaFoldDB" id="I0IER9"/>
<dbReference type="KEGG" id="phm:PSMK_15980"/>
<evidence type="ECO:0000313" key="2">
    <source>
        <dbReference type="EMBL" id="BAM03757.1"/>
    </source>
</evidence>
<dbReference type="Proteomes" id="UP000007881">
    <property type="component" value="Chromosome"/>
</dbReference>
<name>I0IER9_PHYMF</name>
<sequence>MRWRSRVPLPLLADPHRYRPCARTLRRGGPLHASWRALFRRHFPVLLDHERERAEAAGEDPHANRSKREHAASIFLPHLDAVGDTDVLRLCLAREDALQAAGIADAFALAKARANDGAFDLLPGVLAELDALPPERRLAQAVTNALAGNVYDLGAEATIAMHDAGDAGFGAVRGRLRPRPWFVDGLDGFVGGGPWRKAILLVDNAGPDLVLGVIPLAGELLRGGAEVVLAANARPSLNDVTAAELPGLLERAAAADPRIAAARTQNRLRSADSGNDAPLIDLSAVSPALAAEACDADLLVLVGMGRGFESNRLAGFTCDALKICMLKDPLVAGEVGAEVFDLVARWEPA</sequence>
<dbReference type="Pfam" id="PF01937">
    <property type="entry name" value="ARMT1-like_dom"/>
    <property type="match status" value="1"/>
</dbReference>
<dbReference type="InterPro" id="IPR036075">
    <property type="entry name" value="ARMT-1-like_metal-bd_sf"/>
</dbReference>
<organism evidence="2 3">
    <name type="scientific">Phycisphaera mikurensis (strain NBRC 102666 / KCTC 22515 / FYK2301M01)</name>
    <dbReference type="NCBI Taxonomy" id="1142394"/>
    <lineage>
        <taxon>Bacteria</taxon>
        <taxon>Pseudomonadati</taxon>
        <taxon>Planctomycetota</taxon>
        <taxon>Phycisphaerae</taxon>
        <taxon>Phycisphaerales</taxon>
        <taxon>Phycisphaeraceae</taxon>
        <taxon>Phycisphaera</taxon>
    </lineage>
</organism>
<dbReference type="Gene3D" id="3.40.50.10880">
    <property type="entry name" value="Uncharacterised protein PF01937, DUF89, domain 3"/>
    <property type="match status" value="1"/>
</dbReference>
<dbReference type="EMBL" id="AP012338">
    <property type="protein sequence ID" value="BAM03757.1"/>
    <property type="molecule type" value="Genomic_DNA"/>
</dbReference>
<dbReference type="GO" id="GO:0005524">
    <property type="term" value="F:ATP binding"/>
    <property type="evidence" value="ECO:0007669"/>
    <property type="project" value="InterPro"/>
</dbReference>
<accession>I0IER9</accession>
<feature type="domain" description="Damage-control phosphatase ARMT1-like metal-binding" evidence="1">
    <location>
        <begin position="75"/>
        <end position="342"/>
    </location>
</feature>
<dbReference type="InterPro" id="IPR002791">
    <property type="entry name" value="ARMT1-like_metal-bd"/>
</dbReference>
<dbReference type="InterPro" id="IPR004567">
    <property type="entry name" value="Type_II_PanK"/>
</dbReference>
<evidence type="ECO:0000259" key="1">
    <source>
        <dbReference type="Pfam" id="PF01937"/>
    </source>
</evidence>
<gene>
    <name evidence="2" type="ordered locus">PSMK_15980</name>
</gene>
<dbReference type="PANTHER" id="PTHR12280">
    <property type="entry name" value="PANTOTHENATE KINASE"/>
    <property type="match status" value="1"/>
</dbReference>
<dbReference type="STRING" id="1142394.PSMK_15980"/>
<dbReference type="SUPFAM" id="SSF111321">
    <property type="entry name" value="AF1104-like"/>
    <property type="match status" value="1"/>
</dbReference>
<dbReference type="GO" id="GO:0005829">
    <property type="term" value="C:cytosol"/>
    <property type="evidence" value="ECO:0007669"/>
    <property type="project" value="TreeGrafter"/>
</dbReference>
<dbReference type="eggNOG" id="COG1578">
    <property type="taxonomic scope" value="Bacteria"/>
</dbReference>
<dbReference type="PANTHER" id="PTHR12280:SF35">
    <property type="entry name" value="4'-PHOSPHOPANTETHEINE PHOSPHATASE"/>
    <property type="match status" value="1"/>
</dbReference>
<dbReference type="GO" id="GO:0015937">
    <property type="term" value="P:coenzyme A biosynthetic process"/>
    <property type="evidence" value="ECO:0007669"/>
    <property type="project" value="InterPro"/>
</dbReference>
<reference evidence="2 3" key="1">
    <citation type="submission" date="2012-02" db="EMBL/GenBank/DDBJ databases">
        <title>Complete genome sequence of Phycisphaera mikurensis NBRC 102666.</title>
        <authorList>
            <person name="Ankai A."/>
            <person name="Hosoyama A."/>
            <person name="Terui Y."/>
            <person name="Sekine M."/>
            <person name="Fukai R."/>
            <person name="Kato Y."/>
            <person name="Nakamura S."/>
            <person name="Yamada-Narita S."/>
            <person name="Kawakoshi A."/>
            <person name="Fukunaga Y."/>
            <person name="Yamazaki S."/>
            <person name="Fujita N."/>
        </authorList>
    </citation>
    <scope>NUCLEOTIDE SEQUENCE [LARGE SCALE GENOMIC DNA]</scope>
    <source>
        <strain evidence="3">NBRC 102666 / KCTC 22515 / FYK2301M01</strain>
    </source>
</reference>
<protein>
    <recommendedName>
        <fullName evidence="1">Damage-control phosphatase ARMT1-like metal-binding domain-containing protein</fullName>
    </recommendedName>
</protein>
<dbReference type="GO" id="GO:0004594">
    <property type="term" value="F:pantothenate kinase activity"/>
    <property type="evidence" value="ECO:0007669"/>
    <property type="project" value="TreeGrafter"/>
</dbReference>
<keyword evidence="3" id="KW-1185">Reference proteome</keyword>
<dbReference type="HOGENOM" id="CLU_039785_0_0_0"/>
<proteinExistence type="predicted"/>
<evidence type="ECO:0000313" key="3">
    <source>
        <dbReference type="Proteomes" id="UP000007881"/>
    </source>
</evidence>